<dbReference type="GO" id="GO:0019236">
    <property type="term" value="P:response to pheromone"/>
    <property type="evidence" value="ECO:0007669"/>
    <property type="project" value="UniProtKB-KW"/>
</dbReference>
<dbReference type="Gene3D" id="1.20.1070.10">
    <property type="entry name" value="Rhodopsin 7-helix transmembrane proteins"/>
    <property type="match status" value="1"/>
</dbReference>
<dbReference type="Pfam" id="PF03402">
    <property type="entry name" value="V1R"/>
    <property type="match status" value="1"/>
</dbReference>
<evidence type="ECO:0000256" key="6">
    <source>
        <dbReference type="ARBA" id="ARBA00022989"/>
    </source>
</evidence>
<keyword evidence="7 11" id="KW-0297">G-protein coupled receptor</keyword>
<comment type="subcellular location">
    <subcellularLocation>
        <location evidence="1 11">Cell membrane</location>
        <topology evidence="1 11">Multi-pass membrane protein</topology>
    </subcellularLocation>
</comment>
<comment type="caution">
    <text evidence="11">Lacks conserved residue(s) required for the propagation of feature annotation.</text>
</comment>
<keyword evidence="9 11" id="KW-0675">Receptor</keyword>
<comment type="similarity">
    <text evidence="2 11">Belongs to the G-protein coupled receptor 1 family.</text>
</comment>
<dbReference type="Ensembl" id="ENSCCNT00000019559.1">
    <property type="protein sequence ID" value="ENSCCNP00000014948.1"/>
    <property type="gene ID" value="ENSCCNG00000015395.1"/>
</dbReference>
<evidence type="ECO:0000256" key="10">
    <source>
        <dbReference type="ARBA" id="ARBA00023224"/>
    </source>
</evidence>
<dbReference type="Ensembl" id="ENSCCNT00000008019.1">
    <property type="protein sequence ID" value="ENSCCNP00000006108.1"/>
    <property type="gene ID" value="ENSCCNG00000006442.1"/>
</dbReference>
<evidence type="ECO:0000256" key="9">
    <source>
        <dbReference type="ARBA" id="ARBA00023170"/>
    </source>
</evidence>
<evidence type="ECO:0000256" key="3">
    <source>
        <dbReference type="ARBA" id="ARBA00022475"/>
    </source>
</evidence>
<dbReference type="SUPFAM" id="SSF81321">
    <property type="entry name" value="Family A G protein-coupled receptor-like"/>
    <property type="match status" value="1"/>
</dbReference>
<evidence type="ECO:0000256" key="7">
    <source>
        <dbReference type="ARBA" id="ARBA00023040"/>
    </source>
</evidence>
<evidence type="ECO:0000313" key="12">
    <source>
        <dbReference type="Ensembl" id="ENSCCNP00000006108.1"/>
    </source>
</evidence>
<evidence type="ECO:0000256" key="11">
    <source>
        <dbReference type="RuleBase" id="RU364061"/>
    </source>
</evidence>
<sequence length="163" mass="18307">MASGNLEMGFIFLTQTIVGILGNSFLLCLYNFTLFTGHKLRPTDLILNQLALANSLVLFFKGIPQTMSAFRMKYFLGDIGCKLVFYNYRLGTGTVLTWLQTHGCCPAPEIPASAEDWVTTLVQAKSAHSVLHFISPLEKKKNDFQPVLKVTLSSTFQYHVLYF</sequence>
<dbReference type="GO" id="GO:0005886">
    <property type="term" value="C:plasma membrane"/>
    <property type="evidence" value="ECO:0007669"/>
    <property type="project" value="UniProtKB-SubCell"/>
</dbReference>
<protein>
    <recommendedName>
        <fullName evidence="11">Vomeronasal type-1 receptor</fullName>
    </recommendedName>
</protein>
<feature type="transmembrane region" description="Helical" evidence="11">
    <location>
        <begin position="45"/>
        <end position="63"/>
    </location>
</feature>
<keyword evidence="10 11" id="KW-0807">Transducer</keyword>
<reference evidence="12" key="1">
    <citation type="submission" date="2023-09" db="UniProtKB">
        <authorList>
            <consortium name="Ensembl"/>
        </authorList>
    </citation>
    <scope>IDENTIFICATION</scope>
</reference>
<dbReference type="PANTHER" id="PTHR24062">
    <property type="entry name" value="VOMERONASAL TYPE-1 RECEPTOR"/>
    <property type="match status" value="1"/>
</dbReference>
<accession>A0A8C0WAK7</accession>
<dbReference type="AlphaFoldDB" id="A0A8C0WAK7"/>
<keyword evidence="5 11" id="KW-0812">Transmembrane</keyword>
<evidence type="ECO:0000256" key="8">
    <source>
        <dbReference type="ARBA" id="ARBA00023136"/>
    </source>
</evidence>
<feature type="transmembrane region" description="Helical" evidence="11">
    <location>
        <begin position="12"/>
        <end position="33"/>
    </location>
</feature>
<dbReference type="GO" id="GO:0016503">
    <property type="term" value="F:pheromone receptor activity"/>
    <property type="evidence" value="ECO:0007669"/>
    <property type="project" value="InterPro"/>
</dbReference>
<evidence type="ECO:0000256" key="5">
    <source>
        <dbReference type="ARBA" id="ARBA00022692"/>
    </source>
</evidence>
<evidence type="ECO:0000256" key="1">
    <source>
        <dbReference type="ARBA" id="ARBA00004651"/>
    </source>
</evidence>
<evidence type="ECO:0000256" key="2">
    <source>
        <dbReference type="ARBA" id="ARBA00010663"/>
    </source>
</evidence>
<dbReference type="InterPro" id="IPR004072">
    <property type="entry name" value="Vmron_rcpt_1"/>
</dbReference>
<evidence type="ECO:0000256" key="4">
    <source>
        <dbReference type="ARBA" id="ARBA00022507"/>
    </source>
</evidence>
<keyword evidence="3 11" id="KW-1003">Cell membrane</keyword>
<name>A0A8C0WAK7_CASCN</name>
<keyword evidence="4 11" id="KW-0589">Pheromone response</keyword>
<keyword evidence="8 11" id="KW-0472">Membrane</keyword>
<keyword evidence="6 11" id="KW-1133">Transmembrane helix</keyword>
<organism evidence="12">
    <name type="scientific">Castor canadensis</name>
    <name type="common">American beaver</name>
    <dbReference type="NCBI Taxonomy" id="51338"/>
    <lineage>
        <taxon>Eukaryota</taxon>
        <taxon>Metazoa</taxon>
        <taxon>Chordata</taxon>
        <taxon>Craniata</taxon>
        <taxon>Vertebrata</taxon>
        <taxon>Euteleostomi</taxon>
        <taxon>Mammalia</taxon>
        <taxon>Eutheria</taxon>
        <taxon>Euarchontoglires</taxon>
        <taxon>Glires</taxon>
        <taxon>Rodentia</taxon>
        <taxon>Castorimorpha</taxon>
        <taxon>Castoridae</taxon>
        <taxon>Castor</taxon>
    </lineage>
</organism>
<proteinExistence type="inferred from homology"/>